<evidence type="ECO:0000259" key="1">
    <source>
        <dbReference type="PROSITE" id="PS51704"/>
    </source>
</evidence>
<organism evidence="2 3">
    <name type="scientific">Reichenbachiella agariperforans</name>
    <dbReference type="NCBI Taxonomy" id="156994"/>
    <lineage>
        <taxon>Bacteria</taxon>
        <taxon>Pseudomonadati</taxon>
        <taxon>Bacteroidota</taxon>
        <taxon>Cytophagia</taxon>
        <taxon>Cytophagales</taxon>
        <taxon>Reichenbachiellaceae</taxon>
        <taxon>Reichenbachiella</taxon>
    </lineage>
</organism>
<evidence type="ECO:0000313" key="3">
    <source>
        <dbReference type="Proteomes" id="UP000184474"/>
    </source>
</evidence>
<dbReference type="InterPro" id="IPR017946">
    <property type="entry name" value="PLC-like_Pdiesterase_TIM-brl"/>
</dbReference>
<dbReference type="SUPFAM" id="SSF51695">
    <property type="entry name" value="PLC-like phosphodiesterases"/>
    <property type="match status" value="1"/>
</dbReference>
<dbReference type="AlphaFoldDB" id="A0A1M6P7L3"/>
<dbReference type="PANTHER" id="PTHR46211:SF14">
    <property type="entry name" value="GLYCEROPHOSPHODIESTER PHOSPHODIESTERASE"/>
    <property type="match status" value="1"/>
</dbReference>
<reference evidence="3" key="1">
    <citation type="submission" date="2016-11" db="EMBL/GenBank/DDBJ databases">
        <authorList>
            <person name="Varghese N."/>
            <person name="Submissions S."/>
        </authorList>
    </citation>
    <scope>NUCLEOTIDE SEQUENCE [LARGE SCALE GENOMIC DNA]</scope>
    <source>
        <strain evidence="3">DSM 26134</strain>
    </source>
</reference>
<dbReference type="InterPro" id="IPR030395">
    <property type="entry name" value="GP_PDE_dom"/>
</dbReference>
<dbReference type="PROSITE" id="PS51704">
    <property type="entry name" value="GP_PDE"/>
    <property type="match status" value="1"/>
</dbReference>
<sequence length="304" mass="35543">MTRVNYCFLIFILITSITACRVEKPEETSHRPIDIQGHRGARGLMPENTLPAFRKALELGITTLELDLAVTRDQQLLISHEPYMNHYIALDSLGESIPKEGEQKHNIYQMSYTQIKKYDVGSKFVKRFPDQQKMVVHKPLLEELVSLVNQFESENPNKVIRYNIEIKCLPMGDNVFHPTPEVFSKLVYDFIIQNMNTKHVNVQSFDFRVLRYFHETYPEIELAVLIENTESIDKNLEELGFTPQIYSCYHPFLDQEKINKLHDMKMKVIPWTVNEEEDMKKLIHWGVDGIISDYPDRVLNVIAN</sequence>
<protein>
    <submittedName>
        <fullName evidence="2">Glycerophosphoryl diester phosphodiesterase</fullName>
    </submittedName>
</protein>
<gene>
    <name evidence="2" type="ORF">SAMN04488028_102578</name>
</gene>
<dbReference type="PANTHER" id="PTHR46211">
    <property type="entry name" value="GLYCEROPHOSPHORYL DIESTER PHOSPHODIESTERASE"/>
    <property type="match status" value="1"/>
</dbReference>
<dbReference type="Pfam" id="PF03009">
    <property type="entry name" value="GDPD"/>
    <property type="match status" value="1"/>
</dbReference>
<dbReference type="STRING" id="156994.SAMN04488028_102578"/>
<dbReference type="Gene3D" id="3.20.20.190">
    <property type="entry name" value="Phosphatidylinositol (PI) phosphodiesterase"/>
    <property type="match status" value="1"/>
</dbReference>
<keyword evidence="3" id="KW-1185">Reference proteome</keyword>
<dbReference type="PROSITE" id="PS51257">
    <property type="entry name" value="PROKAR_LIPOPROTEIN"/>
    <property type="match status" value="1"/>
</dbReference>
<dbReference type="PROSITE" id="PS50007">
    <property type="entry name" value="PIPLC_X_DOMAIN"/>
    <property type="match status" value="1"/>
</dbReference>
<dbReference type="EMBL" id="FRAA01000002">
    <property type="protein sequence ID" value="SHK03889.1"/>
    <property type="molecule type" value="Genomic_DNA"/>
</dbReference>
<dbReference type="Proteomes" id="UP000184474">
    <property type="component" value="Unassembled WGS sequence"/>
</dbReference>
<proteinExistence type="predicted"/>
<dbReference type="GO" id="GO:0008081">
    <property type="term" value="F:phosphoric diester hydrolase activity"/>
    <property type="evidence" value="ECO:0007669"/>
    <property type="project" value="InterPro"/>
</dbReference>
<name>A0A1M6P7L3_REIAG</name>
<evidence type="ECO:0000313" key="2">
    <source>
        <dbReference type="EMBL" id="SHK03889.1"/>
    </source>
</evidence>
<dbReference type="GO" id="GO:0006629">
    <property type="term" value="P:lipid metabolic process"/>
    <property type="evidence" value="ECO:0007669"/>
    <property type="project" value="InterPro"/>
</dbReference>
<feature type="domain" description="GP-PDE" evidence="1">
    <location>
        <begin position="33"/>
        <end position="302"/>
    </location>
</feature>
<accession>A0A1M6P7L3</accession>